<dbReference type="RefSeq" id="XP_026682680.1">
    <property type="nucleotide sequence ID" value="XM_026826879.1"/>
</dbReference>
<dbReference type="GeneID" id="113469304"/>
<evidence type="ECO:0000313" key="4">
    <source>
        <dbReference type="RefSeq" id="XP_026682680.1"/>
    </source>
</evidence>
<dbReference type="PaxDb" id="121845-A0A3Q0J7K0"/>
<dbReference type="PANTHER" id="PTHR43778:SF2">
    <property type="entry name" value="PYRUVATE CARBOXYLASE, MITOCHONDRIAL"/>
    <property type="match status" value="1"/>
</dbReference>
<dbReference type="GO" id="GO:0004736">
    <property type="term" value="F:pyruvate carboxylase activity"/>
    <property type="evidence" value="ECO:0007669"/>
    <property type="project" value="TreeGrafter"/>
</dbReference>
<dbReference type="AlphaFoldDB" id="A0A3Q0J7K0"/>
<dbReference type="KEGG" id="dci:113469304"/>
<gene>
    <name evidence="4" type="primary">LOC113469304</name>
</gene>
<dbReference type="InterPro" id="IPR001882">
    <property type="entry name" value="Biotin_BS"/>
</dbReference>
<dbReference type="InterPro" id="IPR000089">
    <property type="entry name" value="Biotin_lipoyl"/>
</dbReference>
<dbReference type="GO" id="GO:0006094">
    <property type="term" value="P:gluconeogenesis"/>
    <property type="evidence" value="ECO:0007669"/>
    <property type="project" value="TreeGrafter"/>
</dbReference>
<dbReference type="InterPro" id="IPR055268">
    <property type="entry name" value="PCB-like"/>
</dbReference>
<dbReference type="Pfam" id="PF00364">
    <property type="entry name" value="Biotin_lipoyl"/>
    <property type="match status" value="1"/>
</dbReference>
<evidence type="ECO:0000256" key="1">
    <source>
        <dbReference type="ARBA" id="ARBA00023267"/>
    </source>
</evidence>
<sequence length="121" mass="13277">MALNSKPKSSRWLIAYTNIWFKTSWLDKNKAKKLKLRSKADSDTAGEIGAPMPGNIIEVKVKVGQQVKKNDVLIVMSVMKTETLIHASADGVVKEIFVEVGGQVAQNDLVVVLDVGEVKLK</sequence>
<dbReference type="STRING" id="121845.A0A3Q0J7K0"/>
<dbReference type="GO" id="GO:0005737">
    <property type="term" value="C:cytoplasm"/>
    <property type="evidence" value="ECO:0007669"/>
    <property type="project" value="TreeGrafter"/>
</dbReference>
<dbReference type="PANTHER" id="PTHR43778">
    <property type="entry name" value="PYRUVATE CARBOXYLASE"/>
    <property type="match status" value="1"/>
</dbReference>
<evidence type="ECO:0000259" key="2">
    <source>
        <dbReference type="PROSITE" id="PS50968"/>
    </source>
</evidence>
<dbReference type="Proteomes" id="UP000079169">
    <property type="component" value="Unplaced"/>
</dbReference>
<organism evidence="3 4">
    <name type="scientific">Diaphorina citri</name>
    <name type="common">Asian citrus psyllid</name>
    <dbReference type="NCBI Taxonomy" id="121845"/>
    <lineage>
        <taxon>Eukaryota</taxon>
        <taxon>Metazoa</taxon>
        <taxon>Ecdysozoa</taxon>
        <taxon>Arthropoda</taxon>
        <taxon>Hexapoda</taxon>
        <taxon>Insecta</taxon>
        <taxon>Pterygota</taxon>
        <taxon>Neoptera</taxon>
        <taxon>Paraneoptera</taxon>
        <taxon>Hemiptera</taxon>
        <taxon>Sternorrhyncha</taxon>
        <taxon>Psylloidea</taxon>
        <taxon>Psyllidae</taxon>
        <taxon>Diaphorininae</taxon>
        <taxon>Diaphorina</taxon>
    </lineage>
</organism>
<dbReference type="SUPFAM" id="SSF51230">
    <property type="entry name" value="Single hybrid motif"/>
    <property type="match status" value="1"/>
</dbReference>
<dbReference type="CDD" id="cd06850">
    <property type="entry name" value="biotinyl_domain"/>
    <property type="match status" value="1"/>
</dbReference>
<dbReference type="FunFam" id="2.40.50.100:FF:000003">
    <property type="entry name" value="Acetyl-CoA carboxylase biotin carboxyl carrier protein"/>
    <property type="match status" value="1"/>
</dbReference>
<dbReference type="PROSITE" id="PS50968">
    <property type="entry name" value="BIOTINYL_LIPOYL"/>
    <property type="match status" value="1"/>
</dbReference>
<accession>A0A3Q0J7K0</accession>
<reference evidence="4" key="1">
    <citation type="submission" date="2025-08" db="UniProtKB">
        <authorList>
            <consortium name="RefSeq"/>
        </authorList>
    </citation>
    <scope>IDENTIFICATION</scope>
</reference>
<name>A0A3Q0J7K0_DIACI</name>
<dbReference type="InterPro" id="IPR011053">
    <property type="entry name" value="Single_hybrid_motif"/>
</dbReference>
<proteinExistence type="predicted"/>
<keyword evidence="3" id="KW-1185">Reference proteome</keyword>
<feature type="domain" description="Lipoyl-binding" evidence="2">
    <location>
        <begin position="45"/>
        <end position="114"/>
    </location>
</feature>
<dbReference type="PROSITE" id="PS00188">
    <property type="entry name" value="BIOTIN"/>
    <property type="match status" value="1"/>
</dbReference>
<protein>
    <submittedName>
        <fullName evidence="4">Uncharacterized protein LOC113469304</fullName>
    </submittedName>
</protein>
<evidence type="ECO:0000313" key="3">
    <source>
        <dbReference type="Proteomes" id="UP000079169"/>
    </source>
</evidence>
<keyword evidence="1" id="KW-0092">Biotin</keyword>
<dbReference type="Gene3D" id="2.40.50.100">
    <property type="match status" value="1"/>
</dbReference>